<dbReference type="Gene3D" id="1.20.1600.10">
    <property type="entry name" value="Outer membrane efflux proteins (OEP)"/>
    <property type="match status" value="1"/>
</dbReference>
<dbReference type="SUPFAM" id="SSF56954">
    <property type="entry name" value="Outer membrane efflux proteins (OEP)"/>
    <property type="match status" value="1"/>
</dbReference>
<sequence>MSELVTQPLPSVRVRASAFPAMAALVLLTAGCTHGRPDTGTPLASPALPAQADSAVPGHWWRNAGDPVLSQLVEQGLAGNQSMQCEALALQKAATRAEARAGRIDIQIKRLFDTKDGEADSTLRLARAYRHAGHRAALAAKIASEYIEARRLQEVLALRETLQSQFNDNAEIAAFRREAGLVPGIDTGLAGSLQAVTTSELDALRTRYAKARAALAESTGMDGKALEQLLGQNGQVPDIAAQPVPADTFDPGRRADLRALRQQLAAQLIRKGLPAALLDAEGDAAESAADEFAQQARTTLHKAKDQAEGDAARLRDALASATARESSLAQKAAQARNTAEDARLAYRNGTEGFATLFVAEAAALALAEARVTARADVAKATIRLWTGLGGGWENADLAPDVPPQDPNEVLVCE</sequence>
<feature type="chain" id="PRO_5045839804" evidence="1">
    <location>
        <begin position="24"/>
        <end position="413"/>
    </location>
</feature>
<proteinExistence type="predicted"/>
<protein>
    <submittedName>
        <fullName evidence="2">TolC family protein</fullName>
    </submittedName>
</protein>
<gene>
    <name evidence="2" type="ORF">MTR66_20205</name>
</gene>
<dbReference type="PANTHER" id="PTHR30203">
    <property type="entry name" value="OUTER MEMBRANE CATION EFFLUX PROTEIN"/>
    <property type="match status" value="1"/>
</dbReference>
<accession>A0ABT0BWT0</accession>
<dbReference type="EMBL" id="JALHLG010000065">
    <property type="protein sequence ID" value="MCJ2189119.1"/>
    <property type="molecule type" value="Genomic_DNA"/>
</dbReference>
<dbReference type="InterPro" id="IPR010131">
    <property type="entry name" value="MdtP/NodT-like"/>
</dbReference>
<dbReference type="Proteomes" id="UP001202281">
    <property type="component" value="Unassembled WGS sequence"/>
</dbReference>
<dbReference type="RefSeq" id="WP_243924338.1">
    <property type="nucleotide sequence ID" value="NZ_JALHLG010000065.1"/>
</dbReference>
<evidence type="ECO:0000313" key="3">
    <source>
        <dbReference type="Proteomes" id="UP001202281"/>
    </source>
</evidence>
<reference evidence="2 3" key="1">
    <citation type="submission" date="2022-04" db="EMBL/GenBank/DDBJ databases">
        <title>Identification of a novel bacterium isolated from mangrove sediments.</title>
        <authorList>
            <person name="Pan X."/>
        </authorList>
    </citation>
    <scope>NUCLEOTIDE SEQUENCE [LARGE SCALE GENOMIC DNA]</scope>
    <source>
        <strain evidence="2 3">B2638</strain>
    </source>
</reference>
<organism evidence="2 3">
    <name type="scientific">Novosphingobium beihaiensis</name>
    <dbReference type="NCBI Taxonomy" id="2930389"/>
    <lineage>
        <taxon>Bacteria</taxon>
        <taxon>Pseudomonadati</taxon>
        <taxon>Pseudomonadota</taxon>
        <taxon>Alphaproteobacteria</taxon>
        <taxon>Sphingomonadales</taxon>
        <taxon>Sphingomonadaceae</taxon>
        <taxon>Novosphingobium</taxon>
    </lineage>
</organism>
<dbReference type="PANTHER" id="PTHR30203:SF32">
    <property type="entry name" value="CATION EFFLUX SYSTEM PROTEIN CUSC"/>
    <property type="match status" value="1"/>
</dbReference>
<evidence type="ECO:0000256" key="1">
    <source>
        <dbReference type="SAM" id="SignalP"/>
    </source>
</evidence>
<name>A0ABT0BWT0_9SPHN</name>
<evidence type="ECO:0000313" key="2">
    <source>
        <dbReference type="EMBL" id="MCJ2189119.1"/>
    </source>
</evidence>
<keyword evidence="1" id="KW-0732">Signal</keyword>
<keyword evidence="3" id="KW-1185">Reference proteome</keyword>
<feature type="signal peptide" evidence="1">
    <location>
        <begin position="1"/>
        <end position="23"/>
    </location>
</feature>
<comment type="caution">
    <text evidence="2">The sequence shown here is derived from an EMBL/GenBank/DDBJ whole genome shotgun (WGS) entry which is preliminary data.</text>
</comment>